<evidence type="ECO:0000256" key="2">
    <source>
        <dbReference type="PROSITE-ProRule" id="PRU00059"/>
    </source>
</evidence>
<dbReference type="Proteomes" id="UP000035681">
    <property type="component" value="Unplaced"/>
</dbReference>
<reference evidence="5" key="1">
    <citation type="submission" date="2015-08" db="UniProtKB">
        <authorList>
            <consortium name="WormBaseParasite"/>
        </authorList>
    </citation>
    <scope>IDENTIFICATION</scope>
</reference>
<dbReference type="InterPro" id="IPR000859">
    <property type="entry name" value="CUB_dom"/>
</dbReference>
<evidence type="ECO:0000313" key="5">
    <source>
        <dbReference type="WBParaSite" id="SSTP_0001052600.1"/>
    </source>
</evidence>
<dbReference type="PROSITE" id="PS01180">
    <property type="entry name" value="CUB"/>
    <property type="match status" value="1"/>
</dbReference>
<protein>
    <submittedName>
        <fullName evidence="5 6">CUB domain-containing protein</fullName>
    </submittedName>
</protein>
<accession>A0A0K0EM38</accession>
<dbReference type="Pfam" id="PF23062">
    <property type="entry name" value="CUB_M02D8_5_3rd"/>
    <property type="match status" value="1"/>
</dbReference>
<dbReference type="WBParaSite" id="TCONS_00014964.p1">
    <property type="protein sequence ID" value="TCONS_00014964.p1"/>
    <property type="gene ID" value="XLOC_010174"/>
</dbReference>
<dbReference type="AlphaFoldDB" id="A0A0K0EM38"/>
<comment type="caution">
    <text evidence="2">Lacks conserved residue(s) required for the propagation of feature annotation.</text>
</comment>
<keyword evidence="4" id="KW-1185">Reference proteome</keyword>
<evidence type="ECO:0000259" key="3">
    <source>
        <dbReference type="PROSITE" id="PS01180"/>
    </source>
</evidence>
<name>A0A0K0EM38_STRER</name>
<dbReference type="SUPFAM" id="SSF49854">
    <property type="entry name" value="Spermadhesin, CUB domain"/>
    <property type="match status" value="1"/>
</dbReference>
<dbReference type="InterPro" id="IPR035914">
    <property type="entry name" value="Sperma_CUB_dom_sf"/>
</dbReference>
<dbReference type="InterPro" id="IPR059046">
    <property type="entry name" value="CUB_M02D8_5_2nd"/>
</dbReference>
<evidence type="ECO:0000313" key="4">
    <source>
        <dbReference type="Proteomes" id="UP000035681"/>
    </source>
</evidence>
<organism evidence="5">
    <name type="scientific">Strongyloides stercoralis</name>
    <name type="common">Threadworm</name>
    <dbReference type="NCBI Taxonomy" id="6248"/>
    <lineage>
        <taxon>Eukaryota</taxon>
        <taxon>Metazoa</taxon>
        <taxon>Ecdysozoa</taxon>
        <taxon>Nematoda</taxon>
        <taxon>Chromadorea</taxon>
        <taxon>Rhabditida</taxon>
        <taxon>Tylenchina</taxon>
        <taxon>Panagrolaimomorpha</taxon>
        <taxon>Strongyloidoidea</taxon>
        <taxon>Strongyloididae</taxon>
        <taxon>Strongyloides</taxon>
    </lineage>
</organism>
<sequence length="912" mass="105205">MIILLKSIILVCFLFLTSIYGDKYWYTFFKLGRIDGYNVQNGTIVVTTEGYSYNTYPKPQSSSNFDSATFEIFDQNLRTYEYLFDQFLIGSNEYLKFINPKDGDYYKYGNDIIHRGNHAYYQITTTNSTVVFSYDKTLNNDTFKHTGIKFFVRERNPNKYWCSNFNNNHDIFIDIEPYFLLSYSYPYTTPTNNSCTFNVNSNSEYLRVFIYDFRLNSNVNEYIKISGQLIDSINDDDVDPNYLTGYLTSDLPVTFYYKGNITIYVNKLFGQNSSKFFIKITPYNSTSFNDPNDNYCLGMDTFTLSQDNPIKFGIKSYENGDFYKPNSKCLWKFNDLLGENLRFLFNLDLESEYGCDHLEMSGFGKNSKDIWRYQGYQSKKFVYATSTSNVSLKWKADDVQNAIGFMGTVRIQDCSCLNLPTTVNYNSPIYIYNPGFKDNDVPYCPNVICNWNFKYDITKEYLSIKNVVFNLRNPSYFGKISNTLSIENQFNRTLFTLTANNILSNGKTFYSSSGNTNIQWVSDTGNVFNINNIERGFYFIIKTKLFPNIIKQKVVDLSKSNRSVFISGSDQSIIIKIIGSKGFIKIIPQQYFMSSNVLVDVFKDDISLNNLINDSYFFSRDAYSPQPNGLYINSKVVYIRICKATYDYNDDKVNYNFFVSDLNLNDKGTNNSTYQNIPSNQTSIINVTSTMYLNVVNDNTSVSNGLLISTNGSELSIFNGANILVSQLGIYPLYFYGNSISFSIKNNSQEVSLTPTILPPVLIYKIYNDFNGKNFIYSKDYYSSSPEKTTKMKFVFYDGPRYFNLVLMELRGPGKIEILIKNIGEIIDNKTISKTNDEHYLLCGTEIELNYDSNISNFSVLPNEISGFIGVYQISTSCRPSKKNSSYLLRDNKQLTIFLLVSWILNFIFKQI</sequence>
<proteinExistence type="predicted"/>
<dbReference type="WBParaSite" id="SSTP_0001052600.1">
    <property type="protein sequence ID" value="SSTP_0001052600.1"/>
    <property type="gene ID" value="SSTP_0001052600"/>
</dbReference>
<evidence type="ECO:0000256" key="1">
    <source>
        <dbReference type="ARBA" id="ARBA00023157"/>
    </source>
</evidence>
<dbReference type="Pfam" id="PF23061">
    <property type="entry name" value="CUB_M02D8_5_2nd"/>
    <property type="match status" value="1"/>
</dbReference>
<dbReference type="InterPro" id="IPR059047">
    <property type="entry name" value="CUB_M02D8_5_3rd"/>
</dbReference>
<keyword evidence="1" id="KW-1015">Disulfide bond</keyword>
<evidence type="ECO:0000313" key="6">
    <source>
        <dbReference type="WBParaSite" id="TCONS_00014964.p1"/>
    </source>
</evidence>
<feature type="domain" description="CUB" evidence="3">
    <location>
        <begin position="296"/>
        <end position="412"/>
    </location>
</feature>